<evidence type="ECO:0000256" key="2">
    <source>
        <dbReference type="ARBA" id="ARBA00023015"/>
    </source>
</evidence>
<keyword evidence="4" id="KW-0539">Nucleus</keyword>
<accession>A0AAX6FSL1</accession>
<dbReference type="GO" id="GO:0000124">
    <property type="term" value="C:SAGA complex"/>
    <property type="evidence" value="ECO:0007669"/>
    <property type="project" value="TreeGrafter"/>
</dbReference>
<feature type="region of interest" description="Disordered" evidence="5">
    <location>
        <begin position="73"/>
        <end position="123"/>
    </location>
</feature>
<dbReference type="EMBL" id="JANAVB010026796">
    <property type="protein sequence ID" value="KAJ6819008.1"/>
    <property type="molecule type" value="Genomic_DNA"/>
</dbReference>
<dbReference type="Pfam" id="PF12767">
    <property type="entry name" value="SAGA-Tad1"/>
    <property type="match status" value="1"/>
</dbReference>
<sequence length="370" mass="40624">MSTGRINLGDLKSQIDKRVGPDRARQYFGHLNQLLSQKLSKPEFNNLLLSTLGRENLHLHNQLVRSVFRNACQAKTPPPPSQPPAWSNGDVPQSLRRSRSGVGARRVKDRPSPLGQLLPPHAETVRENGVMGSCDLKRPLQQQHDGGAPAGQPAKRPRGADNATVGLVEAMDVDRAREDSERRNDMGSAKVPPLQAPLGIPFCTPSIGGARRNLAQAASSFGNFGSCSDSGELSRTEDLRRRMERIAESQGLGGVALDCANLLNNGLNAYLKRLIKSSVELVGTRSGHRQTSQQQIYKHQIHEKPINGVWQGNPVHLQGGGPPLDGLTDPINRRSITVQDFRVAMELNPRQLGEDWPLLLEKICHHSFEE</sequence>
<dbReference type="InterPro" id="IPR024738">
    <property type="entry name" value="Hfi1/Tada1"/>
</dbReference>
<evidence type="ECO:0000256" key="4">
    <source>
        <dbReference type="ARBA" id="ARBA00023242"/>
    </source>
</evidence>
<dbReference type="GO" id="GO:0003713">
    <property type="term" value="F:transcription coactivator activity"/>
    <property type="evidence" value="ECO:0007669"/>
    <property type="project" value="TreeGrafter"/>
</dbReference>
<keyword evidence="2" id="KW-0805">Transcription regulation</keyword>
<proteinExistence type="predicted"/>
<keyword evidence="3" id="KW-0804">Transcription</keyword>
<evidence type="ECO:0000313" key="6">
    <source>
        <dbReference type="EMBL" id="KAJ6819008.1"/>
    </source>
</evidence>
<dbReference type="CDD" id="cd22933">
    <property type="entry name" value="HFD_HFI1"/>
    <property type="match status" value="1"/>
</dbReference>
<comment type="subcellular location">
    <subcellularLocation>
        <location evidence="1">Nucleus</location>
    </subcellularLocation>
</comment>
<evidence type="ECO:0000256" key="1">
    <source>
        <dbReference type="ARBA" id="ARBA00004123"/>
    </source>
</evidence>
<evidence type="ECO:0008006" key="8">
    <source>
        <dbReference type="Google" id="ProtNLM"/>
    </source>
</evidence>
<name>A0AAX6FSL1_IRIPA</name>
<reference evidence="6" key="2">
    <citation type="submission" date="2023-04" db="EMBL/GenBank/DDBJ databases">
        <authorList>
            <person name="Bruccoleri R.E."/>
            <person name="Oakeley E.J."/>
            <person name="Faust A.-M."/>
            <person name="Dessus-Babus S."/>
            <person name="Altorfer M."/>
            <person name="Burckhardt D."/>
            <person name="Oertli M."/>
            <person name="Naumann U."/>
            <person name="Petersen F."/>
            <person name="Wong J."/>
        </authorList>
    </citation>
    <scope>NUCLEOTIDE SEQUENCE</scope>
    <source>
        <strain evidence="6">GSM-AAB239-AS_SAM_17_03QT</strain>
        <tissue evidence="6">Leaf</tissue>
    </source>
</reference>
<comment type="caution">
    <text evidence="6">The sequence shown here is derived from an EMBL/GenBank/DDBJ whole genome shotgun (WGS) entry which is preliminary data.</text>
</comment>
<organism evidence="6 7">
    <name type="scientific">Iris pallida</name>
    <name type="common">Sweet iris</name>
    <dbReference type="NCBI Taxonomy" id="29817"/>
    <lineage>
        <taxon>Eukaryota</taxon>
        <taxon>Viridiplantae</taxon>
        <taxon>Streptophyta</taxon>
        <taxon>Embryophyta</taxon>
        <taxon>Tracheophyta</taxon>
        <taxon>Spermatophyta</taxon>
        <taxon>Magnoliopsida</taxon>
        <taxon>Liliopsida</taxon>
        <taxon>Asparagales</taxon>
        <taxon>Iridaceae</taxon>
        <taxon>Iridoideae</taxon>
        <taxon>Irideae</taxon>
        <taxon>Iris</taxon>
    </lineage>
</organism>
<dbReference type="GO" id="GO:0006357">
    <property type="term" value="P:regulation of transcription by RNA polymerase II"/>
    <property type="evidence" value="ECO:0007669"/>
    <property type="project" value="TreeGrafter"/>
</dbReference>
<evidence type="ECO:0000313" key="7">
    <source>
        <dbReference type="Proteomes" id="UP001140949"/>
    </source>
</evidence>
<dbReference type="AlphaFoldDB" id="A0AAX6FSL1"/>
<evidence type="ECO:0000256" key="5">
    <source>
        <dbReference type="SAM" id="MobiDB-lite"/>
    </source>
</evidence>
<evidence type="ECO:0000256" key="3">
    <source>
        <dbReference type="ARBA" id="ARBA00023163"/>
    </source>
</evidence>
<dbReference type="GO" id="GO:0005634">
    <property type="term" value="C:nucleus"/>
    <property type="evidence" value="ECO:0007669"/>
    <property type="project" value="UniProtKB-SubCell"/>
</dbReference>
<feature type="region of interest" description="Disordered" evidence="5">
    <location>
        <begin position="139"/>
        <end position="164"/>
    </location>
</feature>
<dbReference type="PANTHER" id="PTHR21277:SF5">
    <property type="entry name" value="TRANSCRIPTIONAL ADAPTER 1"/>
    <property type="match status" value="1"/>
</dbReference>
<protein>
    <recommendedName>
        <fullName evidence="8">Transcriptional coactivator Hfi1/Transcriptional adapter 1</fullName>
    </recommendedName>
</protein>
<gene>
    <name evidence="6" type="ORF">M6B38_404925</name>
</gene>
<dbReference type="PANTHER" id="PTHR21277">
    <property type="entry name" value="TRANSCRIPTIONAL ADAPTER 1"/>
    <property type="match status" value="1"/>
</dbReference>
<reference evidence="6" key="1">
    <citation type="journal article" date="2023" name="GigaByte">
        <title>Genome assembly of the bearded iris, Iris pallida Lam.</title>
        <authorList>
            <person name="Bruccoleri R.E."/>
            <person name="Oakeley E.J."/>
            <person name="Faust A.M.E."/>
            <person name="Altorfer M."/>
            <person name="Dessus-Babus S."/>
            <person name="Burckhardt D."/>
            <person name="Oertli M."/>
            <person name="Naumann U."/>
            <person name="Petersen F."/>
            <person name="Wong J."/>
        </authorList>
    </citation>
    <scope>NUCLEOTIDE SEQUENCE</scope>
    <source>
        <strain evidence="6">GSM-AAB239-AS_SAM_17_03QT</strain>
    </source>
</reference>
<keyword evidence="7" id="KW-1185">Reference proteome</keyword>
<dbReference type="Proteomes" id="UP001140949">
    <property type="component" value="Unassembled WGS sequence"/>
</dbReference>